<dbReference type="AlphaFoldDB" id="H2CZ08"/>
<proteinExistence type="predicted"/>
<sequence>MDAFTLFAPVSLGAVVAEQTPVDQERPSQDTLPWTGCVIA</sequence>
<dbReference type="EMBL" id="JN367438">
    <property type="protein sequence ID" value="AEY62479.1"/>
    <property type="molecule type" value="Genomic_DNA"/>
</dbReference>
<gene>
    <name evidence="1" type="primary">mfa1.3</name>
</gene>
<accession>H2CZ08</accession>
<reference evidence="1" key="1">
    <citation type="journal article" date="2011" name="PLoS Genet.">
        <title>Interspecific sex in grass smuts and the genetic diversity of their pheromone-receptor system.</title>
        <authorList>
            <person name="Kellner R."/>
            <person name="Vollmeister E."/>
            <person name="Feldbrugge M."/>
            <person name="Begerow D."/>
        </authorList>
    </citation>
    <scope>NUCLEOTIDE SEQUENCE</scope>
</reference>
<evidence type="ECO:0000313" key="1">
    <source>
        <dbReference type="EMBL" id="AEY62479.1"/>
    </source>
</evidence>
<organism evidence="1">
    <name type="scientific">Anthracocystis walkeri</name>
    <dbReference type="NCBI Taxonomy" id="1134040"/>
    <lineage>
        <taxon>Eukaryota</taxon>
        <taxon>Fungi</taxon>
        <taxon>Dikarya</taxon>
        <taxon>Basidiomycota</taxon>
        <taxon>Ustilaginomycotina</taxon>
        <taxon>Ustilaginomycetes</taxon>
        <taxon>Ustilaginales</taxon>
        <taxon>Ustilaginaceae</taxon>
        <taxon>Anthracocystis</taxon>
    </lineage>
</organism>
<protein>
    <submittedName>
        <fullName evidence="1">Mating factor a1.3</fullName>
    </submittedName>
</protein>
<name>H2CZ08_9BASI</name>